<accession>A0A401U367</accession>
<evidence type="ECO:0000313" key="2">
    <source>
        <dbReference type="Proteomes" id="UP000287033"/>
    </source>
</evidence>
<keyword evidence="2" id="KW-1185">Reference proteome</keyword>
<proteinExistence type="predicted"/>
<comment type="caution">
    <text evidence="1">The sequence shown here is derived from an EMBL/GenBank/DDBJ whole genome shotgun (WGS) entry which is preliminary data.</text>
</comment>
<protein>
    <submittedName>
        <fullName evidence="1">Uncharacterized protein</fullName>
    </submittedName>
</protein>
<sequence length="121" mass="14184">MYLAKLIVTLRRQNARTFALTISGETDVAGFGRDRRPSPYQAQADILARRRCGHCDRGHRRRGRDRRRRTRRLVDVERDRADQYRRIDPQRPAARRGAGAARKVELCGGCRAHQFARRHHR</sequence>
<evidence type="ECO:0000313" key="1">
    <source>
        <dbReference type="EMBL" id="GCC49374.1"/>
    </source>
</evidence>
<dbReference type="EMBL" id="BEZZ01267333">
    <property type="protein sequence ID" value="GCC49374.1"/>
    <property type="molecule type" value="Genomic_DNA"/>
</dbReference>
<gene>
    <name evidence="1" type="ORF">chiPu_0033614</name>
</gene>
<feature type="non-terminal residue" evidence="1">
    <location>
        <position position="121"/>
    </location>
</feature>
<reference evidence="1 2" key="1">
    <citation type="journal article" date="2018" name="Nat. Ecol. Evol.">
        <title>Shark genomes provide insights into elasmobranch evolution and the origin of vertebrates.</title>
        <authorList>
            <person name="Hara Y"/>
            <person name="Yamaguchi K"/>
            <person name="Onimaru K"/>
            <person name="Kadota M"/>
            <person name="Koyanagi M"/>
            <person name="Keeley SD"/>
            <person name="Tatsumi K"/>
            <person name="Tanaka K"/>
            <person name="Motone F"/>
            <person name="Kageyama Y"/>
            <person name="Nozu R"/>
            <person name="Adachi N"/>
            <person name="Nishimura O"/>
            <person name="Nakagawa R"/>
            <person name="Tanegashima C"/>
            <person name="Kiyatake I"/>
            <person name="Matsumoto R"/>
            <person name="Murakumo K"/>
            <person name="Nishida K"/>
            <person name="Terakita A"/>
            <person name="Kuratani S"/>
            <person name="Sato K"/>
            <person name="Hyodo S Kuraku.S."/>
        </authorList>
    </citation>
    <scope>NUCLEOTIDE SEQUENCE [LARGE SCALE GENOMIC DNA]</scope>
</reference>
<dbReference type="Proteomes" id="UP000287033">
    <property type="component" value="Unassembled WGS sequence"/>
</dbReference>
<organism evidence="1 2">
    <name type="scientific">Chiloscyllium punctatum</name>
    <name type="common">Brownbanded bambooshark</name>
    <name type="synonym">Hemiscyllium punctatum</name>
    <dbReference type="NCBI Taxonomy" id="137246"/>
    <lineage>
        <taxon>Eukaryota</taxon>
        <taxon>Metazoa</taxon>
        <taxon>Chordata</taxon>
        <taxon>Craniata</taxon>
        <taxon>Vertebrata</taxon>
        <taxon>Chondrichthyes</taxon>
        <taxon>Elasmobranchii</taxon>
        <taxon>Galeomorphii</taxon>
        <taxon>Galeoidea</taxon>
        <taxon>Orectolobiformes</taxon>
        <taxon>Hemiscylliidae</taxon>
        <taxon>Chiloscyllium</taxon>
    </lineage>
</organism>
<name>A0A401U367_CHIPU</name>
<dbReference type="AlphaFoldDB" id="A0A401U367"/>